<feature type="region of interest" description="Disordered" evidence="1">
    <location>
        <begin position="22"/>
        <end position="43"/>
    </location>
</feature>
<proteinExistence type="predicted"/>
<name>A0ABQ2SZG0_9DEIO</name>
<protein>
    <submittedName>
        <fullName evidence="2">Uncharacterized protein</fullName>
    </submittedName>
</protein>
<dbReference type="EMBL" id="BMQO01000049">
    <property type="protein sequence ID" value="GGS44759.1"/>
    <property type="molecule type" value="Genomic_DNA"/>
</dbReference>
<evidence type="ECO:0000313" key="2">
    <source>
        <dbReference type="EMBL" id="GGS44759.1"/>
    </source>
</evidence>
<reference evidence="3" key="1">
    <citation type="journal article" date="2019" name="Int. J. Syst. Evol. Microbiol.">
        <title>The Global Catalogue of Microorganisms (GCM) 10K type strain sequencing project: providing services to taxonomists for standard genome sequencing and annotation.</title>
        <authorList>
            <consortium name="The Broad Institute Genomics Platform"/>
            <consortium name="The Broad Institute Genome Sequencing Center for Infectious Disease"/>
            <person name="Wu L."/>
            <person name="Ma J."/>
        </authorList>
    </citation>
    <scope>NUCLEOTIDE SEQUENCE [LARGE SCALE GENOMIC DNA]</scope>
    <source>
        <strain evidence="3">JCM 31406</strain>
    </source>
</reference>
<dbReference type="Proteomes" id="UP000620633">
    <property type="component" value="Unassembled WGS sequence"/>
</dbReference>
<comment type="caution">
    <text evidence="2">The sequence shown here is derived from an EMBL/GenBank/DDBJ whole genome shotgun (WGS) entry which is preliminary data.</text>
</comment>
<keyword evidence="3" id="KW-1185">Reference proteome</keyword>
<sequence>MNPSLTAVLNRARAAVTACTSNTAPTAPATDSATTSRPTTPAAPTVRVSVLAAAPAAPSRPACEPVTALRDGLPLTVGAVRLHDALHRLARDVLHERGHRAVPDSVTFHLPVALIAGWLEYTERHVYRLADELQAHGLIQSGGHAQKVGGRALWDGTLWAVRLRSGAAPARIRADEWRHMWRPAFLADYRTKCGAKWLMSQLLAMQVGPEGIYDRVLRCAVDPGSVSQPVASSPDMSGEPAPAREILYTLPSLADAHPDARNMLITRNARALAFTLRDMGSVAFYAGLMHRAVTAEYRGLNTLNALQNAIQRVLVDVQEWPDLKRPGALLVTRLREAGVYDVLTAV</sequence>
<gene>
    <name evidence="2" type="ORF">GCM10008961_39330</name>
</gene>
<evidence type="ECO:0000256" key="1">
    <source>
        <dbReference type="SAM" id="MobiDB-lite"/>
    </source>
</evidence>
<evidence type="ECO:0000313" key="3">
    <source>
        <dbReference type="Proteomes" id="UP000620633"/>
    </source>
</evidence>
<organism evidence="2 3">
    <name type="scientific">Deinococcus knuensis</name>
    <dbReference type="NCBI Taxonomy" id="1837380"/>
    <lineage>
        <taxon>Bacteria</taxon>
        <taxon>Thermotogati</taxon>
        <taxon>Deinococcota</taxon>
        <taxon>Deinococci</taxon>
        <taxon>Deinococcales</taxon>
        <taxon>Deinococcaceae</taxon>
        <taxon>Deinococcus</taxon>
    </lineage>
</organism>
<accession>A0ABQ2SZG0</accession>